<keyword evidence="1" id="KW-0472">Membrane</keyword>
<feature type="transmembrane region" description="Helical" evidence="1">
    <location>
        <begin position="99"/>
        <end position="119"/>
    </location>
</feature>
<protein>
    <recommendedName>
        <fullName evidence="4">DUF4345 domain-containing protein</fullName>
    </recommendedName>
</protein>
<feature type="transmembrane region" description="Helical" evidence="1">
    <location>
        <begin position="75"/>
        <end position="93"/>
    </location>
</feature>
<reference evidence="2 3" key="1">
    <citation type="submission" date="2020-07" db="EMBL/GenBank/DDBJ databases">
        <title>Sequencing the genomes of 1000 actinobacteria strains.</title>
        <authorList>
            <person name="Klenk H.-P."/>
        </authorList>
    </citation>
    <scope>NUCLEOTIDE SEQUENCE [LARGE SCALE GENOMIC DNA]</scope>
    <source>
        <strain evidence="2 3">DSM 104006</strain>
    </source>
</reference>
<proteinExistence type="predicted"/>
<dbReference type="RefSeq" id="WP_179772067.1">
    <property type="nucleotide sequence ID" value="NZ_JACCFK010000001.1"/>
</dbReference>
<feature type="transmembrane region" description="Helical" evidence="1">
    <location>
        <begin position="46"/>
        <end position="63"/>
    </location>
</feature>
<dbReference type="AlphaFoldDB" id="A0A853AYE0"/>
<keyword evidence="1" id="KW-0812">Transmembrane</keyword>
<evidence type="ECO:0008006" key="4">
    <source>
        <dbReference type="Google" id="ProtNLM"/>
    </source>
</evidence>
<keyword evidence="1" id="KW-1133">Transmembrane helix</keyword>
<dbReference type="Proteomes" id="UP000549616">
    <property type="component" value="Unassembled WGS sequence"/>
</dbReference>
<name>A0A853AYE0_9PSEU</name>
<dbReference type="InterPro" id="IPR025597">
    <property type="entry name" value="DUF4345"/>
</dbReference>
<accession>A0A853AYE0</accession>
<keyword evidence="3" id="KW-1185">Reference proteome</keyword>
<gene>
    <name evidence="2" type="ORF">HNR02_001033</name>
</gene>
<sequence length="130" mass="14097">MARTLKWLMLAMGVVCAAIGVFHFVGGIASVPGEGATGATVDSRERFYGALFFGYGLLWIWAARRVPIPASAVRWFAGIFWLGAAGRLVSLAVHGQPQWFQLVLTVIEVLLPPVFLWLAPADEKARVAAE</sequence>
<evidence type="ECO:0000313" key="3">
    <source>
        <dbReference type="Proteomes" id="UP000549616"/>
    </source>
</evidence>
<dbReference type="Pfam" id="PF14248">
    <property type="entry name" value="DUF4345"/>
    <property type="match status" value="1"/>
</dbReference>
<comment type="caution">
    <text evidence="2">The sequence shown here is derived from an EMBL/GenBank/DDBJ whole genome shotgun (WGS) entry which is preliminary data.</text>
</comment>
<dbReference type="EMBL" id="JACCFK010000001">
    <property type="protein sequence ID" value="NYI87710.1"/>
    <property type="molecule type" value="Genomic_DNA"/>
</dbReference>
<evidence type="ECO:0000256" key="1">
    <source>
        <dbReference type="SAM" id="Phobius"/>
    </source>
</evidence>
<feature type="transmembrane region" description="Helical" evidence="1">
    <location>
        <begin position="7"/>
        <end position="26"/>
    </location>
</feature>
<organism evidence="2 3">
    <name type="scientific">Amycolatopsis endophytica</name>
    <dbReference type="NCBI Taxonomy" id="860233"/>
    <lineage>
        <taxon>Bacteria</taxon>
        <taxon>Bacillati</taxon>
        <taxon>Actinomycetota</taxon>
        <taxon>Actinomycetes</taxon>
        <taxon>Pseudonocardiales</taxon>
        <taxon>Pseudonocardiaceae</taxon>
        <taxon>Amycolatopsis</taxon>
    </lineage>
</organism>
<evidence type="ECO:0000313" key="2">
    <source>
        <dbReference type="EMBL" id="NYI87710.1"/>
    </source>
</evidence>